<dbReference type="CDD" id="cd00685">
    <property type="entry name" value="Trans_IPPS_HT"/>
    <property type="match status" value="1"/>
</dbReference>
<evidence type="ECO:0000256" key="4">
    <source>
        <dbReference type="ARBA" id="ARBA00022723"/>
    </source>
</evidence>
<evidence type="ECO:0000313" key="7">
    <source>
        <dbReference type="EMBL" id="UZP74132.1"/>
    </source>
</evidence>
<dbReference type="InterPro" id="IPR000092">
    <property type="entry name" value="Polyprenyl_synt"/>
</dbReference>
<dbReference type="PROSITE" id="PS00723">
    <property type="entry name" value="POLYPRENYL_SYNTHASE_1"/>
    <property type="match status" value="1"/>
</dbReference>
<sequence length="321" mass="34619">MINQIRASVEAEFAQVNALIIEQLHSDVDMVENVGQYIVDAGGKRLRPLLALLAAASMGEVTDKHIKFAAVIEFIHTATLLHDDVVDISTLRRGRPTANSEFGNASSVLVGDFLYTRAFQLMVQLDDMRVLKLMADVTNLIAEGEVMQLMRAGDPDTSREQYFDVITRKTAILFAAACEGAAMLSGESAEVRHRMHNLGLNLGIAFQLIDDVLDYEGDPETTGKNVGDDLNEGKPTLPLIHAMQHASPADAAIIATALRTKSAEHLNKIVALASDTGGIAETRIAAKAHCDSVNEELKTLAPSAAKKSLETLAAFSLSRES</sequence>
<dbReference type="PANTHER" id="PTHR12001:SF69">
    <property type="entry name" value="ALL TRANS-POLYPRENYL-DIPHOSPHATE SYNTHASE PDSS1"/>
    <property type="match status" value="1"/>
</dbReference>
<name>A0ABY6Q4D1_9GAMM</name>
<dbReference type="InterPro" id="IPR008949">
    <property type="entry name" value="Isoprenoid_synthase_dom_sf"/>
</dbReference>
<organism evidence="7 8">
    <name type="scientific">Candidatus Paraluminiphilus aquimaris</name>
    <dbReference type="NCBI Taxonomy" id="2518994"/>
    <lineage>
        <taxon>Bacteria</taxon>
        <taxon>Pseudomonadati</taxon>
        <taxon>Pseudomonadota</taxon>
        <taxon>Gammaproteobacteria</taxon>
        <taxon>Cellvibrionales</taxon>
        <taxon>Halieaceae</taxon>
        <taxon>Candidatus Paraluminiphilus</taxon>
    </lineage>
</organism>
<keyword evidence="8" id="KW-1185">Reference proteome</keyword>
<evidence type="ECO:0000256" key="3">
    <source>
        <dbReference type="ARBA" id="ARBA00022679"/>
    </source>
</evidence>
<gene>
    <name evidence="7" type="ORF">E0F26_04970</name>
</gene>
<evidence type="ECO:0000256" key="2">
    <source>
        <dbReference type="ARBA" id="ARBA00006706"/>
    </source>
</evidence>
<dbReference type="Gene3D" id="1.10.600.10">
    <property type="entry name" value="Farnesyl Diphosphate Synthase"/>
    <property type="match status" value="1"/>
</dbReference>
<accession>A0ABY6Q4D1</accession>
<dbReference type="Pfam" id="PF00348">
    <property type="entry name" value="polyprenyl_synt"/>
    <property type="match status" value="1"/>
</dbReference>
<dbReference type="PROSITE" id="PS00444">
    <property type="entry name" value="POLYPRENYL_SYNTHASE_2"/>
    <property type="match status" value="1"/>
</dbReference>
<dbReference type="SUPFAM" id="SSF48576">
    <property type="entry name" value="Terpenoid synthases"/>
    <property type="match status" value="1"/>
</dbReference>
<dbReference type="SFLD" id="SFLDS00005">
    <property type="entry name" value="Isoprenoid_Synthase_Type_I"/>
    <property type="match status" value="1"/>
</dbReference>
<protein>
    <submittedName>
        <fullName evidence="7">Octaprenyl diphosphate synthase</fullName>
    </submittedName>
</protein>
<evidence type="ECO:0000256" key="5">
    <source>
        <dbReference type="ARBA" id="ARBA00022842"/>
    </source>
</evidence>
<proteinExistence type="inferred from homology"/>
<keyword evidence="4" id="KW-0479">Metal-binding</keyword>
<evidence type="ECO:0000313" key="8">
    <source>
        <dbReference type="Proteomes" id="UP001317963"/>
    </source>
</evidence>
<keyword evidence="3 6" id="KW-0808">Transferase</keyword>
<comment type="similarity">
    <text evidence="2 6">Belongs to the FPP/GGPP synthase family.</text>
</comment>
<comment type="cofactor">
    <cofactor evidence="1">
        <name>Mg(2+)</name>
        <dbReference type="ChEBI" id="CHEBI:18420"/>
    </cofactor>
</comment>
<dbReference type="RefSeq" id="WP_279242937.1">
    <property type="nucleotide sequence ID" value="NZ_CP036501.1"/>
</dbReference>
<reference evidence="7 8" key="1">
    <citation type="submission" date="2019-02" db="EMBL/GenBank/DDBJ databases">
        <title>Halieaceae_genomes.</title>
        <authorList>
            <person name="Li S.-H."/>
        </authorList>
    </citation>
    <scope>NUCLEOTIDE SEQUENCE [LARGE SCALE GENOMIC DNA]</scope>
    <source>
        <strain evidence="7 8">JH123</strain>
    </source>
</reference>
<dbReference type="InterPro" id="IPR033749">
    <property type="entry name" value="Polyprenyl_synt_CS"/>
</dbReference>
<dbReference type="Proteomes" id="UP001317963">
    <property type="component" value="Chromosome"/>
</dbReference>
<evidence type="ECO:0000256" key="1">
    <source>
        <dbReference type="ARBA" id="ARBA00001946"/>
    </source>
</evidence>
<dbReference type="PANTHER" id="PTHR12001">
    <property type="entry name" value="GERANYLGERANYL PYROPHOSPHATE SYNTHASE"/>
    <property type="match status" value="1"/>
</dbReference>
<dbReference type="EMBL" id="CP036501">
    <property type="protein sequence ID" value="UZP74132.1"/>
    <property type="molecule type" value="Genomic_DNA"/>
</dbReference>
<evidence type="ECO:0000256" key="6">
    <source>
        <dbReference type="RuleBase" id="RU004466"/>
    </source>
</evidence>
<keyword evidence="5" id="KW-0460">Magnesium</keyword>